<evidence type="ECO:0000313" key="2">
    <source>
        <dbReference type="EMBL" id="RAH97795.1"/>
    </source>
</evidence>
<evidence type="ECO:0000256" key="1">
    <source>
        <dbReference type="SAM" id="MobiDB-lite"/>
    </source>
</evidence>
<gene>
    <name evidence="2" type="ORF">DLJ53_28575</name>
</gene>
<dbReference type="Proteomes" id="UP000249590">
    <property type="component" value="Unassembled WGS sequence"/>
</dbReference>
<feature type="region of interest" description="Disordered" evidence="1">
    <location>
        <begin position="37"/>
        <end position="61"/>
    </location>
</feature>
<keyword evidence="3" id="KW-1185">Reference proteome</keyword>
<sequence>MPFLRNIGPFAGKEPAVAPHRTTCRSDFVTICGQCGRKGHRPPRRGGALAPHRPPQAGRAAVRAPARKIVVALRWIGVAGWKSC</sequence>
<protein>
    <submittedName>
        <fullName evidence="2">Uncharacterized protein</fullName>
    </submittedName>
</protein>
<name>A0A8B2NMT4_9HYPH</name>
<reference evidence="2 3" key="1">
    <citation type="submission" date="2018-05" db="EMBL/GenBank/DDBJ databases">
        <title>Acuticoccus sediminis sp. nov., isolated from deep-sea sediment of Indian Ocean.</title>
        <authorList>
            <person name="Liu X."/>
            <person name="Lai Q."/>
            <person name="Du Y."/>
            <person name="Sun F."/>
            <person name="Zhang X."/>
            <person name="Wang S."/>
            <person name="Shao Z."/>
        </authorList>
    </citation>
    <scope>NUCLEOTIDE SEQUENCE [LARGE SCALE GENOMIC DNA]</scope>
    <source>
        <strain evidence="2 3">PTG4-2</strain>
    </source>
</reference>
<proteinExistence type="predicted"/>
<accession>A0A8B2NMT4</accession>
<evidence type="ECO:0000313" key="3">
    <source>
        <dbReference type="Proteomes" id="UP000249590"/>
    </source>
</evidence>
<dbReference type="AlphaFoldDB" id="A0A8B2NMT4"/>
<organism evidence="2 3">
    <name type="scientific">Acuticoccus sediminis</name>
    <dbReference type="NCBI Taxonomy" id="2184697"/>
    <lineage>
        <taxon>Bacteria</taxon>
        <taxon>Pseudomonadati</taxon>
        <taxon>Pseudomonadota</taxon>
        <taxon>Alphaproteobacteria</taxon>
        <taxon>Hyphomicrobiales</taxon>
        <taxon>Amorphaceae</taxon>
        <taxon>Acuticoccus</taxon>
    </lineage>
</organism>
<dbReference type="EMBL" id="QHHQ01000008">
    <property type="protein sequence ID" value="RAH97795.1"/>
    <property type="molecule type" value="Genomic_DNA"/>
</dbReference>
<comment type="caution">
    <text evidence="2">The sequence shown here is derived from an EMBL/GenBank/DDBJ whole genome shotgun (WGS) entry which is preliminary data.</text>
</comment>